<name>W5YGW9_9GAMM</name>
<sequence>MDSFAIIPNRVSLTARVFLVALVLLALVLTARPLAANKDSDIRETILLQIEAFANNDEEQAWAHASEGIKRRFGTSDVFINMVRQAYPAVHSATAIEFTDRVPHGAFEIQGVRLQGPEGKRWDAYYRMVLVDGVWKIAGVQLKPAKLGI</sequence>
<keyword evidence="2" id="KW-1185">Reference proteome</keyword>
<evidence type="ECO:0008006" key="3">
    <source>
        <dbReference type="Google" id="ProtNLM"/>
    </source>
</evidence>
<evidence type="ECO:0000313" key="1">
    <source>
        <dbReference type="EMBL" id="AHI28427.1"/>
    </source>
</evidence>
<dbReference type="RefSeq" id="WP_052471986.1">
    <property type="nucleotide sequence ID" value="NZ_CP007151.1"/>
</dbReference>
<reference evidence="1 2" key="1">
    <citation type="journal article" date="2014" name="Genome Announc.">
        <title>Draft Genome Sequences of Marinobacter similis A3d10T and Marinobacter salarius R9SW1T.</title>
        <authorList>
            <person name="Ivanova E.P."/>
            <person name="Ng H.J."/>
            <person name="Webb H.K."/>
            <person name="Feng G."/>
            <person name="Oshima K."/>
            <person name="Hattori M."/>
            <person name="Ohkuma M."/>
            <person name="Sergeev A.F."/>
            <person name="Mikhailov V.V."/>
            <person name="Crawford R.J."/>
            <person name="Sawabe T."/>
        </authorList>
    </citation>
    <scope>NUCLEOTIDE SEQUENCE [LARGE SCALE GENOMIC DNA]</scope>
    <source>
        <strain evidence="1 2">A3d10</strain>
    </source>
</reference>
<dbReference type="KEGG" id="msx:AU14_06785"/>
<dbReference type="STRING" id="1420916.AU14_06785"/>
<evidence type="ECO:0000313" key="2">
    <source>
        <dbReference type="Proteomes" id="UP000061489"/>
    </source>
</evidence>
<dbReference type="HOGENOM" id="CLU_137911_1_1_6"/>
<dbReference type="Pfam" id="PF16156">
    <property type="entry name" value="DUF4864"/>
    <property type="match status" value="1"/>
</dbReference>
<dbReference type="AlphaFoldDB" id="W5YGW9"/>
<dbReference type="OrthoDB" id="9130422at2"/>
<dbReference type="EMBL" id="CP007151">
    <property type="protein sequence ID" value="AHI28427.1"/>
    <property type="molecule type" value="Genomic_DNA"/>
</dbReference>
<proteinExistence type="predicted"/>
<accession>W5YGW9</accession>
<protein>
    <recommendedName>
        <fullName evidence="3">DUF4864 domain-containing protein</fullName>
    </recommendedName>
</protein>
<dbReference type="Proteomes" id="UP000061489">
    <property type="component" value="Chromosome"/>
</dbReference>
<organism evidence="1 2">
    <name type="scientific">Marinobacter similis</name>
    <dbReference type="NCBI Taxonomy" id="1420916"/>
    <lineage>
        <taxon>Bacteria</taxon>
        <taxon>Pseudomonadati</taxon>
        <taxon>Pseudomonadota</taxon>
        <taxon>Gammaproteobacteria</taxon>
        <taxon>Pseudomonadales</taxon>
        <taxon>Marinobacteraceae</taxon>
        <taxon>Marinobacter</taxon>
    </lineage>
</organism>
<gene>
    <name evidence="1" type="ORF">AU14_06785</name>
</gene>
<dbReference type="InterPro" id="IPR032347">
    <property type="entry name" value="DUF4864"/>
</dbReference>